<name>A0AAD3S704_NEPGR</name>
<dbReference type="Proteomes" id="UP001279734">
    <property type="component" value="Unassembled WGS sequence"/>
</dbReference>
<evidence type="ECO:0000313" key="6">
    <source>
        <dbReference type="Proteomes" id="UP001279734"/>
    </source>
</evidence>
<dbReference type="PANTHER" id="PTHR23078">
    <property type="entry name" value="VESICULAR-FUSION PROTEIN NSF"/>
    <property type="match status" value="1"/>
</dbReference>
<keyword evidence="4" id="KW-0460">Magnesium</keyword>
<dbReference type="InterPro" id="IPR029067">
    <property type="entry name" value="CDC48_domain_2-like_sf"/>
</dbReference>
<dbReference type="GO" id="GO:0005524">
    <property type="term" value="F:ATP binding"/>
    <property type="evidence" value="ECO:0007669"/>
    <property type="project" value="UniProtKB-UniRule"/>
</dbReference>
<keyword evidence="4" id="KW-0378">Hydrolase</keyword>
<evidence type="ECO:0000256" key="2">
    <source>
        <dbReference type="ARBA" id="ARBA00022741"/>
    </source>
</evidence>
<sequence>MNGQIGLAAIHRCHLRVSTGDTTNLSRFVLPEDFIVALLSVELEFVRKGTKSVQVDAVAFAQPLRSKYMDQVMKVGQRVTFEYLGNYYIFRVNQAVVEGQKCSNNIEGGMMSKETNIVFEASHSSGIKIINQCEAASSNIFRHKEFNLKSLGIGGLSAEFADIF</sequence>
<proteinExistence type="inferred from homology"/>
<keyword evidence="4" id="KW-0931">ER-Golgi transport</keyword>
<comment type="subcellular location">
    <subcellularLocation>
        <location evidence="4">Cytoplasm</location>
    </subcellularLocation>
</comment>
<keyword evidence="2 4" id="KW-0547">Nucleotide-binding</keyword>
<dbReference type="GO" id="GO:0046872">
    <property type="term" value="F:metal ion binding"/>
    <property type="evidence" value="ECO:0007669"/>
    <property type="project" value="UniProtKB-UniRule"/>
</dbReference>
<comment type="caution">
    <text evidence="5">The sequence shown here is derived from an EMBL/GenBank/DDBJ whole genome shotgun (WGS) entry which is preliminary data.</text>
</comment>
<dbReference type="Gene3D" id="3.10.330.10">
    <property type="match status" value="1"/>
</dbReference>
<evidence type="ECO:0000313" key="5">
    <source>
        <dbReference type="EMBL" id="GMH05647.1"/>
    </source>
</evidence>
<dbReference type="GO" id="GO:0016887">
    <property type="term" value="F:ATP hydrolysis activity"/>
    <property type="evidence" value="ECO:0007669"/>
    <property type="project" value="InterPro"/>
</dbReference>
<keyword evidence="4" id="KW-0653">Protein transport</keyword>
<keyword evidence="3 4" id="KW-0067">ATP-binding</keyword>
<keyword evidence="6" id="KW-1185">Reference proteome</keyword>
<comment type="similarity">
    <text evidence="1 4">Belongs to the AAA ATPase family.</text>
</comment>
<dbReference type="GO" id="GO:0005795">
    <property type="term" value="C:Golgi stack"/>
    <property type="evidence" value="ECO:0007669"/>
    <property type="project" value="TreeGrafter"/>
</dbReference>
<protein>
    <recommendedName>
        <fullName evidence="4">Vesicle-fusing ATPase</fullName>
        <ecNumber evidence="4">3.6.4.6</ecNumber>
    </recommendedName>
</protein>
<accession>A0AAD3S704</accession>
<keyword evidence="4" id="KW-0963">Cytoplasm</keyword>
<dbReference type="PANTHER" id="PTHR23078:SF3">
    <property type="entry name" value="VESICLE-FUSING ATPASE"/>
    <property type="match status" value="1"/>
</dbReference>
<dbReference type="GO" id="GO:0043001">
    <property type="term" value="P:Golgi to plasma membrane protein transport"/>
    <property type="evidence" value="ECO:0007669"/>
    <property type="project" value="TreeGrafter"/>
</dbReference>
<dbReference type="InterPro" id="IPR039812">
    <property type="entry name" value="Vesicle-fus_ATPase"/>
</dbReference>
<comment type="catalytic activity">
    <reaction evidence="4">
        <text>ATP + H2O = ADP + phosphate + H(+)</text>
        <dbReference type="Rhea" id="RHEA:13065"/>
        <dbReference type="ChEBI" id="CHEBI:15377"/>
        <dbReference type="ChEBI" id="CHEBI:15378"/>
        <dbReference type="ChEBI" id="CHEBI:30616"/>
        <dbReference type="ChEBI" id="CHEBI:43474"/>
        <dbReference type="ChEBI" id="CHEBI:456216"/>
        <dbReference type="EC" id="3.6.4.6"/>
    </reaction>
</comment>
<dbReference type="SUPFAM" id="SSF54585">
    <property type="entry name" value="Cdc48 domain 2-like"/>
    <property type="match status" value="1"/>
</dbReference>
<dbReference type="FunFam" id="3.10.330.10:FF:000007">
    <property type="entry name" value="Vesicle-fusing ATPase"/>
    <property type="match status" value="1"/>
</dbReference>
<comment type="cofactor">
    <cofactor evidence="4">
        <name>Mg(2+)</name>
        <dbReference type="ChEBI" id="CHEBI:18420"/>
    </cofactor>
    <text evidence="4">Binds 1 Mg(2+) ion per subunit.</text>
</comment>
<dbReference type="GO" id="GO:0006891">
    <property type="term" value="P:intra-Golgi vesicle-mediated transport"/>
    <property type="evidence" value="ECO:0007669"/>
    <property type="project" value="TreeGrafter"/>
</dbReference>
<dbReference type="EC" id="3.6.4.6" evidence="4"/>
<dbReference type="GO" id="GO:0035494">
    <property type="term" value="P:SNARE complex disassembly"/>
    <property type="evidence" value="ECO:0007669"/>
    <property type="project" value="InterPro"/>
</dbReference>
<evidence type="ECO:0000256" key="3">
    <source>
        <dbReference type="ARBA" id="ARBA00022840"/>
    </source>
</evidence>
<organism evidence="5 6">
    <name type="scientific">Nepenthes gracilis</name>
    <name type="common">Slender pitcher plant</name>
    <dbReference type="NCBI Taxonomy" id="150966"/>
    <lineage>
        <taxon>Eukaryota</taxon>
        <taxon>Viridiplantae</taxon>
        <taxon>Streptophyta</taxon>
        <taxon>Embryophyta</taxon>
        <taxon>Tracheophyta</taxon>
        <taxon>Spermatophyta</taxon>
        <taxon>Magnoliopsida</taxon>
        <taxon>eudicotyledons</taxon>
        <taxon>Gunneridae</taxon>
        <taxon>Pentapetalae</taxon>
        <taxon>Caryophyllales</taxon>
        <taxon>Nepenthaceae</taxon>
        <taxon>Nepenthes</taxon>
    </lineage>
</organism>
<dbReference type="AlphaFoldDB" id="A0AAD3S704"/>
<evidence type="ECO:0000256" key="1">
    <source>
        <dbReference type="ARBA" id="ARBA00006914"/>
    </source>
</evidence>
<gene>
    <name evidence="5" type="ORF">Nepgr_007487</name>
</gene>
<comment type="function">
    <text evidence="4">Required for vesicle-mediated transport. Catalyzes the fusion of transport vesicles within the Golgi cisternae. Is also required for transport from the endoplasmic reticulum to the Golgi stack. Seems to function as a fusion protein required for the delivery of cargo proteins to all compartments of the Golgi stack independent of vesicle origin.</text>
</comment>
<keyword evidence="4" id="KW-0479">Metal-binding</keyword>
<reference evidence="5" key="1">
    <citation type="submission" date="2023-05" db="EMBL/GenBank/DDBJ databases">
        <title>Nepenthes gracilis genome sequencing.</title>
        <authorList>
            <person name="Fukushima K."/>
        </authorList>
    </citation>
    <scope>NUCLEOTIDE SEQUENCE</scope>
    <source>
        <strain evidence="5">SING2019-196</strain>
    </source>
</reference>
<evidence type="ECO:0000256" key="4">
    <source>
        <dbReference type="RuleBase" id="RU367045"/>
    </source>
</evidence>
<keyword evidence="4" id="KW-0813">Transport</keyword>
<dbReference type="EMBL" id="BSYO01000006">
    <property type="protein sequence ID" value="GMH05647.1"/>
    <property type="molecule type" value="Genomic_DNA"/>
</dbReference>